<dbReference type="SUPFAM" id="SSF74650">
    <property type="entry name" value="Galactose mutarotase-like"/>
    <property type="match status" value="1"/>
</dbReference>
<dbReference type="AlphaFoldDB" id="A0A2P6V0S4"/>
<gene>
    <name evidence="1" type="ORF">C2E20_8642</name>
</gene>
<dbReference type="EMBL" id="LHPF02000050">
    <property type="protein sequence ID" value="PSC67689.1"/>
    <property type="molecule type" value="Genomic_DNA"/>
</dbReference>
<name>A0A2P6V0S4_9CHLO</name>
<dbReference type="GO" id="GO:0030246">
    <property type="term" value="F:carbohydrate binding"/>
    <property type="evidence" value="ECO:0007669"/>
    <property type="project" value="InterPro"/>
</dbReference>
<evidence type="ECO:0000313" key="2">
    <source>
        <dbReference type="Proteomes" id="UP000239649"/>
    </source>
</evidence>
<dbReference type="GO" id="GO:0004034">
    <property type="term" value="F:aldose 1-epimerase activity"/>
    <property type="evidence" value="ECO:0007669"/>
    <property type="project" value="TreeGrafter"/>
</dbReference>
<dbReference type="STRING" id="554055.A0A2P6V0S4"/>
<reference evidence="1 2" key="1">
    <citation type="journal article" date="2018" name="Plant J.">
        <title>Genome sequences of Chlorella sorokiniana UTEX 1602 and Micractinium conductrix SAG 241.80: implications to maltose excretion by a green alga.</title>
        <authorList>
            <person name="Arriola M.B."/>
            <person name="Velmurugan N."/>
            <person name="Zhang Y."/>
            <person name="Plunkett M.H."/>
            <person name="Hondzo H."/>
            <person name="Barney B.M."/>
        </authorList>
    </citation>
    <scope>NUCLEOTIDE SEQUENCE [LARGE SCALE GENOMIC DNA]</scope>
    <source>
        <strain evidence="1 2">SAG 241.80</strain>
    </source>
</reference>
<dbReference type="Gene3D" id="2.70.98.10">
    <property type="match status" value="2"/>
</dbReference>
<dbReference type="InterPro" id="IPR008183">
    <property type="entry name" value="Aldose_1/G6P_1-epimerase"/>
</dbReference>
<evidence type="ECO:0000313" key="1">
    <source>
        <dbReference type="EMBL" id="PSC67689.1"/>
    </source>
</evidence>
<organism evidence="1 2">
    <name type="scientific">Micractinium conductrix</name>
    <dbReference type="NCBI Taxonomy" id="554055"/>
    <lineage>
        <taxon>Eukaryota</taxon>
        <taxon>Viridiplantae</taxon>
        <taxon>Chlorophyta</taxon>
        <taxon>core chlorophytes</taxon>
        <taxon>Trebouxiophyceae</taxon>
        <taxon>Chlorellales</taxon>
        <taxon>Chlorellaceae</taxon>
        <taxon>Chlorella clade</taxon>
        <taxon>Micractinium</taxon>
    </lineage>
</organism>
<comment type="caution">
    <text evidence="1">The sequence shown here is derived from an EMBL/GenBank/DDBJ whole genome shotgun (WGS) entry which is preliminary data.</text>
</comment>
<proteinExistence type="predicted"/>
<dbReference type="GO" id="GO:0006006">
    <property type="term" value="P:glucose metabolic process"/>
    <property type="evidence" value="ECO:0007669"/>
    <property type="project" value="TreeGrafter"/>
</dbReference>
<sequence>MGRYGGRITGGKINVDGTTYQLETGKDNNTLHGGGIGYNKVDWEVEAVSLGEQTGANASWALFTYDSPDGEQNFPGNVSLMVNYTLTDADELIVDIAAVTDAATPINVFSHPYFNLGGLTSDNDTILDHLLTGRFVLLGNGQGDLQEMDGFVAAEPRQLAATLVHPPSGRALDILTTAPTLVLYTGAVFSMHLCSWSYRTAGNALKGKFEAKYGVRPQQWAAVALEATAFPEAGNQPAFPSPILRPGEEYRNQVVWRFYDVPPAPTPTEAPASASAASLACPAVLAGGLLAALLLA</sequence>
<dbReference type="GO" id="GO:0033499">
    <property type="term" value="P:galactose catabolic process via UDP-galactose, Leloir pathway"/>
    <property type="evidence" value="ECO:0007669"/>
    <property type="project" value="TreeGrafter"/>
</dbReference>
<dbReference type="PANTHER" id="PTHR10091">
    <property type="entry name" value="ALDOSE-1-EPIMERASE"/>
    <property type="match status" value="1"/>
</dbReference>
<dbReference type="InterPro" id="IPR011013">
    <property type="entry name" value="Gal_mutarotase_sf_dom"/>
</dbReference>
<keyword evidence="2" id="KW-1185">Reference proteome</keyword>
<dbReference type="Pfam" id="PF01263">
    <property type="entry name" value="Aldose_epim"/>
    <property type="match status" value="1"/>
</dbReference>
<accession>A0A2P6V0S4</accession>
<dbReference type="Proteomes" id="UP000239649">
    <property type="component" value="Unassembled WGS sequence"/>
</dbReference>
<dbReference type="InterPro" id="IPR014718">
    <property type="entry name" value="GH-type_carb-bd"/>
</dbReference>
<protein>
    <submittedName>
        <fullName evidence="1">Galactose mutarotase</fullName>
    </submittedName>
</protein>
<dbReference type="OrthoDB" id="274691at2759"/>
<dbReference type="PANTHER" id="PTHR10091:SF0">
    <property type="entry name" value="GALACTOSE MUTAROTASE"/>
    <property type="match status" value="1"/>
</dbReference>